<evidence type="ECO:0000313" key="1">
    <source>
        <dbReference type="EMBL" id="CAI9727176.1"/>
    </source>
</evidence>
<accession>A0AA36F632</accession>
<sequence>MHKETKEVVCQTGLTLERLAKLCKLAKEFKEESQEWDDDMLEISNTAMKNHDGYHTTIKKHDEENRTAFLKDMKRIGTVIITSPGVQPSAPFTSLCLDIPV</sequence>
<dbReference type="AlphaFoldDB" id="A0AA36F632"/>
<name>A0AA36F632_OCTVU</name>
<proteinExistence type="predicted"/>
<evidence type="ECO:0000313" key="2">
    <source>
        <dbReference type="Proteomes" id="UP001162480"/>
    </source>
</evidence>
<reference evidence="1" key="1">
    <citation type="submission" date="2023-08" db="EMBL/GenBank/DDBJ databases">
        <authorList>
            <person name="Alioto T."/>
            <person name="Alioto T."/>
            <person name="Gomez Garrido J."/>
        </authorList>
    </citation>
    <scope>NUCLEOTIDE SEQUENCE</scope>
</reference>
<protein>
    <submittedName>
        <fullName evidence="1">Uncharacterized protein</fullName>
    </submittedName>
</protein>
<dbReference type="EMBL" id="OX597821">
    <property type="protein sequence ID" value="CAI9727176.1"/>
    <property type="molecule type" value="Genomic_DNA"/>
</dbReference>
<keyword evidence="2" id="KW-1185">Reference proteome</keyword>
<gene>
    <name evidence="1" type="ORF">OCTVUL_1B023504</name>
</gene>
<organism evidence="1 2">
    <name type="scientific">Octopus vulgaris</name>
    <name type="common">Common octopus</name>
    <dbReference type="NCBI Taxonomy" id="6645"/>
    <lineage>
        <taxon>Eukaryota</taxon>
        <taxon>Metazoa</taxon>
        <taxon>Spiralia</taxon>
        <taxon>Lophotrochozoa</taxon>
        <taxon>Mollusca</taxon>
        <taxon>Cephalopoda</taxon>
        <taxon>Coleoidea</taxon>
        <taxon>Octopodiformes</taxon>
        <taxon>Octopoda</taxon>
        <taxon>Incirrata</taxon>
        <taxon>Octopodidae</taxon>
        <taxon>Octopus</taxon>
    </lineage>
</organism>
<dbReference type="Proteomes" id="UP001162480">
    <property type="component" value="Chromosome 8"/>
</dbReference>